<keyword evidence="9" id="KW-1185">Reference proteome</keyword>
<accession>A0AAW0C947</accession>
<dbReference type="GO" id="GO:0005634">
    <property type="term" value="C:nucleus"/>
    <property type="evidence" value="ECO:0007669"/>
    <property type="project" value="UniProtKB-SubCell"/>
</dbReference>
<feature type="region of interest" description="Disordered" evidence="6">
    <location>
        <begin position="42"/>
        <end position="64"/>
    </location>
</feature>
<feature type="compositionally biased region" description="Polar residues" evidence="6">
    <location>
        <begin position="52"/>
        <end position="64"/>
    </location>
</feature>
<sequence>MCSQCSRYPTAFSDCAYDEQGPSQSQLLEEQISILQTRIEELKRPQTRRRPSASTLPITPQNTTGLGPLLTHFYLQQTSGSSVGATAVNSMPTELPFIVLQALVHNFLHSATSFGFFLDTQAFHDVITSPAGKNLPPVLLNVLYLFGVHLSEDPDITVYEPAFLAHALRSTASSLTGSHPRTILHSIQAEVLLAYYFIRNARFLEGKYHISAAVSIVLSAGLHRIRSPHASNPSAFGQGGLGTLPPPRDAREEGERIAAFWAVLSINNCWAHRDGTLSNISYHEGSTMLTIDTPWPLENSDYVEQPQLLPKQSTATVENFLRNEVDTASSCSALYAKASLFFEEASRLSAQYRSGGISPEDREFLSLNRTIDVFIRALPSIDSKRMFVVHNLAYGAVMQLNEPLMLVNPTSFTKILLAARAIVSVLAGTDIPNVGLIDPILAPVWTTASLAFVTEIERRGNHDANDPAIEHIQRHLSTVISTMENFAPHCRLMALQLEAVKKANEDAMGRLAQ</sequence>
<evidence type="ECO:0000256" key="6">
    <source>
        <dbReference type="SAM" id="MobiDB-lite"/>
    </source>
</evidence>
<proteinExistence type="predicted"/>
<dbReference type="CDD" id="cd12148">
    <property type="entry name" value="fungal_TF_MHR"/>
    <property type="match status" value="1"/>
</dbReference>
<dbReference type="PANTHER" id="PTHR47338">
    <property type="entry name" value="ZN(II)2CYS6 TRANSCRIPTION FACTOR (EUROFUNG)-RELATED"/>
    <property type="match status" value="1"/>
</dbReference>
<gene>
    <name evidence="8" type="ORF">R3P38DRAFT_3263606</name>
</gene>
<keyword evidence="5" id="KW-0539">Nucleus</keyword>
<dbReference type="InterPro" id="IPR007219">
    <property type="entry name" value="XnlR_reg_dom"/>
</dbReference>
<dbReference type="PANTHER" id="PTHR47338:SF29">
    <property type="entry name" value="ZN(2)-C6 FUNGAL-TYPE DOMAIN-CONTAINING PROTEIN"/>
    <property type="match status" value="1"/>
</dbReference>
<feature type="domain" description="Xylanolytic transcriptional activator regulatory" evidence="7">
    <location>
        <begin position="128"/>
        <end position="336"/>
    </location>
</feature>
<dbReference type="GO" id="GO:0008270">
    <property type="term" value="F:zinc ion binding"/>
    <property type="evidence" value="ECO:0007669"/>
    <property type="project" value="InterPro"/>
</dbReference>
<dbReference type="EMBL" id="JAWWNJ010000019">
    <property type="protein sequence ID" value="KAK7036191.1"/>
    <property type="molecule type" value="Genomic_DNA"/>
</dbReference>
<comment type="caution">
    <text evidence="8">The sequence shown here is derived from an EMBL/GenBank/DDBJ whole genome shotgun (WGS) entry which is preliminary data.</text>
</comment>
<evidence type="ECO:0000256" key="4">
    <source>
        <dbReference type="ARBA" id="ARBA00023163"/>
    </source>
</evidence>
<evidence type="ECO:0000313" key="8">
    <source>
        <dbReference type="EMBL" id="KAK7036191.1"/>
    </source>
</evidence>
<evidence type="ECO:0000313" key="9">
    <source>
        <dbReference type="Proteomes" id="UP001362999"/>
    </source>
</evidence>
<keyword evidence="4" id="KW-0804">Transcription</keyword>
<reference evidence="8 9" key="1">
    <citation type="journal article" date="2024" name="J Genomics">
        <title>Draft genome sequencing and assembly of Favolaschia claudopus CIRM-BRFM 2984 isolated from oak limbs.</title>
        <authorList>
            <person name="Navarro D."/>
            <person name="Drula E."/>
            <person name="Chaduli D."/>
            <person name="Cazenave R."/>
            <person name="Ahrendt S."/>
            <person name="Wang J."/>
            <person name="Lipzen A."/>
            <person name="Daum C."/>
            <person name="Barry K."/>
            <person name="Grigoriev I.V."/>
            <person name="Favel A."/>
            <person name="Rosso M.N."/>
            <person name="Martin F."/>
        </authorList>
    </citation>
    <scope>NUCLEOTIDE SEQUENCE [LARGE SCALE GENOMIC DNA]</scope>
    <source>
        <strain evidence="8 9">CIRM-BRFM 2984</strain>
    </source>
</reference>
<name>A0AAW0C947_9AGAR</name>
<protein>
    <submittedName>
        <fullName evidence="8">Zn(2)-C6 fungal-type domain-containing protein</fullName>
    </submittedName>
</protein>
<dbReference type="GO" id="GO:0000981">
    <property type="term" value="F:DNA-binding transcription factor activity, RNA polymerase II-specific"/>
    <property type="evidence" value="ECO:0007669"/>
    <property type="project" value="InterPro"/>
</dbReference>
<evidence type="ECO:0000259" key="7">
    <source>
        <dbReference type="Pfam" id="PF04082"/>
    </source>
</evidence>
<dbReference type="Proteomes" id="UP001362999">
    <property type="component" value="Unassembled WGS sequence"/>
</dbReference>
<dbReference type="InterPro" id="IPR050815">
    <property type="entry name" value="TF_fung"/>
</dbReference>
<evidence type="ECO:0000256" key="3">
    <source>
        <dbReference type="ARBA" id="ARBA00023015"/>
    </source>
</evidence>
<dbReference type="GO" id="GO:0003677">
    <property type="term" value="F:DNA binding"/>
    <property type="evidence" value="ECO:0007669"/>
    <property type="project" value="InterPro"/>
</dbReference>
<dbReference type="GO" id="GO:0006351">
    <property type="term" value="P:DNA-templated transcription"/>
    <property type="evidence" value="ECO:0007669"/>
    <property type="project" value="InterPro"/>
</dbReference>
<evidence type="ECO:0000256" key="2">
    <source>
        <dbReference type="ARBA" id="ARBA00022723"/>
    </source>
</evidence>
<dbReference type="Pfam" id="PF04082">
    <property type="entry name" value="Fungal_trans"/>
    <property type="match status" value="1"/>
</dbReference>
<keyword evidence="3" id="KW-0805">Transcription regulation</keyword>
<keyword evidence="2" id="KW-0479">Metal-binding</keyword>
<organism evidence="8 9">
    <name type="scientific">Favolaschia claudopus</name>
    <dbReference type="NCBI Taxonomy" id="2862362"/>
    <lineage>
        <taxon>Eukaryota</taxon>
        <taxon>Fungi</taxon>
        <taxon>Dikarya</taxon>
        <taxon>Basidiomycota</taxon>
        <taxon>Agaricomycotina</taxon>
        <taxon>Agaricomycetes</taxon>
        <taxon>Agaricomycetidae</taxon>
        <taxon>Agaricales</taxon>
        <taxon>Marasmiineae</taxon>
        <taxon>Mycenaceae</taxon>
        <taxon>Favolaschia</taxon>
    </lineage>
</organism>
<evidence type="ECO:0000256" key="1">
    <source>
        <dbReference type="ARBA" id="ARBA00004123"/>
    </source>
</evidence>
<dbReference type="AlphaFoldDB" id="A0AAW0C947"/>
<evidence type="ECO:0000256" key="5">
    <source>
        <dbReference type="ARBA" id="ARBA00023242"/>
    </source>
</evidence>
<comment type="subcellular location">
    <subcellularLocation>
        <location evidence="1">Nucleus</location>
    </subcellularLocation>
</comment>